<evidence type="ECO:0000256" key="2">
    <source>
        <dbReference type="ARBA" id="ARBA00022643"/>
    </source>
</evidence>
<evidence type="ECO:0000313" key="5">
    <source>
        <dbReference type="Proteomes" id="UP000198857"/>
    </source>
</evidence>
<reference evidence="5" key="1">
    <citation type="submission" date="2016-10" db="EMBL/GenBank/DDBJ databases">
        <authorList>
            <person name="Varghese N."/>
            <person name="Submissions S."/>
        </authorList>
    </citation>
    <scope>NUCLEOTIDE SEQUENCE [LARGE SCALE GENOMIC DNA]</scope>
    <source>
        <strain evidence="5">DSM 44208</strain>
    </source>
</reference>
<evidence type="ECO:0000256" key="1">
    <source>
        <dbReference type="ARBA" id="ARBA00022630"/>
    </source>
</evidence>
<dbReference type="GO" id="GO:0018580">
    <property type="term" value="F:nitronate monooxygenase activity"/>
    <property type="evidence" value="ECO:0007669"/>
    <property type="project" value="InterPro"/>
</dbReference>
<name>A0A1I5U378_9ACTN</name>
<sequence>MRTPFTALVGCRVPIQQAPMGTVSSPDLAVAVAEAGGVGTLTALGLPPAVLLRRLDEVRGRTSGALSANVVTPDVDDDLLTAVAERVRLVDFFWFDPAPRLVELAHRSGALVGWQVGSAAEARAAVDAGCDVVTVQGVEAGGHVRGATPLLPLLREVLGAVDVPVLAAGGISDGRSFAGVLAAGAAGARIGTRFLATTESGAHPAYKQAVVDATGDCTVITGAFAVDCPLCASSPRARVLRAAVERLAELDDDVAATIGRNRVPVPRASGMPPVAGAEGRLDAMAMYAGAAVGSVTDIRPAAEVVAELVAAAEQRWPVPGPTG</sequence>
<dbReference type="OrthoDB" id="9778912at2"/>
<keyword evidence="1" id="KW-0285">Flavoprotein</keyword>
<evidence type="ECO:0000256" key="3">
    <source>
        <dbReference type="ARBA" id="ARBA00023002"/>
    </source>
</evidence>
<dbReference type="RefSeq" id="WP_091115516.1">
    <property type="nucleotide sequence ID" value="NZ_FOWQ01000010.1"/>
</dbReference>
<dbReference type="InterPro" id="IPR004136">
    <property type="entry name" value="NMO"/>
</dbReference>
<evidence type="ECO:0000313" key="4">
    <source>
        <dbReference type="EMBL" id="SFP89730.1"/>
    </source>
</evidence>
<keyword evidence="3" id="KW-0560">Oxidoreductase</keyword>
<gene>
    <name evidence="4" type="ORF">SAMN05660464_0045</name>
</gene>
<dbReference type="PANTHER" id="PTHR32332">
    <property type="entry name" value="2-NITROPROPANE DIOXYGENASE"/>
    <property type="match status" value="1"/>
</dbReference>
<keyword evidence="2" id="KW-0288">FMN</keyword>
<dbReference type="EMBL" id="FOWQ01000010">
    <property type="protein sequence ID" value="SFP89730.1"/>
    <property type="molecule type" value="Genomic_DNA"/>
</dbReference>
<dbReference type="Pfam" id="PF03060">
    <property type="entry name" value="NMO"/>
    <property type="match status" value="2"/>
</dbReference>
<dbReference type="AlphaFoldDB" id="A0A1I5U378"/>
<dbReference type="Gene3D" id="3.20.20.70">
    <property type="entry name" value="Aldolase class I"/>
    <property type="match status" value="1"/>
</dbReference>
<keyword evidence="4" id="KW-0503">Monooxygenase</keyword>
<proteinExistence type="predicted"/>
<dbReference type="SUPFAM" id="SSF51412">
    <property type="entry name" value="Inosine monophosphate dehydrogenase (IMPDH)"/>
    <property type="match status" value="1"/>
</dbReference>
<dbReference type="PANTHER" id="PTHR32332:SF20">
    <property type="entry name" value="2-NITROPROPANE DIOXYGENASE-LIKE PROTEIN"/>
    <property type="match status" value="1"/>
</dbReference>
<dbReference type="STRING" id="1523247.SAMN05660464_0045"/>
<protein>
    <submittedName>
        <fullName evidence="4">Nitronate monooxygenase</fullName>
    </submittedName>
</protein>
<dbReference type="Proteomes" id="UP000198857">
    <property type="component" value="Unassembled WGS sequence"/>
</dbReference>
<dbReference type="InterPro" id="IPR013785">
    <property type="entry name" value="Aldolase_TIM"/>
</dbReference>
<keyword evidence="5" id="KW-1185">Reference proteome</keyword>
<dbReference type="CDD" id="cd04730">
    <property type="entry name" value="NPD_like"/>
    <property type="match status" value="1"/>
</dbReference>
<accession>A0A1I5U378</accession>
<organism evidence="4 5">
    <name type="scientific">Geodermatophilus dictyosporus</name>
    <dbReference type="NCBI Taxonomy" id="1523247"/>
    <lineage>
        <taxon>Bacteria</taxon>
        <taxon>Bacillati</taxon>
        <taxon>Actinomycetota</taxon>
        <taxon>Actinomycetes</taxon>
        <taxon>Geodermatophilales</taxon>
        <taxon>Geodermatophilaceae</taxon>
        <taxon>Geodermatophilus</taxon>
    </lineage>
</organism>